<dbReference type="GO" id="GO:0052689">
    <property type="term" value="F:carboxylic ester hydrolase activity"/>
    <property type="evidence" value="ECO:0007669"/>
    <property type="project" value="UniProtKB-KW"/>
</dbReference>
<dbReference type="InterPro" id="IPR011118">
    <property type="entry name" value="Tannase/feruloyl_esterase"/>
</dbReference>
<dbReference type="PANTHER" id="PTHR33938">
    <property type="entry name" value="FERULOYL ESTERASE B-RELATED"/>
    <property type="match status" value="1"/>
</dbReference>
<keyword evidence="7" id="KW-1185">Reference proteome</keyword>
<proteinExistence type="inferred from homology"/>
<dbReference type="PANTHER" id="PTHR33938:SF7">
    <property type="entry name" value="CARBOXYLIC ESTER HYDROLASE"/>
    <property type="match status" value="1"/>
</dbReference>
<organism evidence="6 7">
    <name type="scientific">Didymella rabiei</name>
    <name type="common">Chickpea ascochyta blight fungus</name>
    <name type="synonym">Mycosphaerella rabiei</name>
    <dbReference type="NCBI Taxonomy" id="5454"/>
    <lineage>
        <taxon>Eukaryota</taxon>
        <taxon>Fungi</taxon>
        <taxon>Dikarya</taxon>
        <taxon>Ascomycota</taxon>
        <taxon>Pezizomycotina</taxon>
        <taxon>Dothideomycetes</taxon>
        <taxon>Pleosporomycetidae</taxon>
        <taxon>Pleosporales</taxon>
        <taxon>Pleosporineae</taxon>
        <taxon>Didymellaceae</taxon>
        <taxon>Ascochyta</taxon>
    </lineage>
</organism>
<evidence type="ECO:0000256" key="4">
    <source>
        <dbReference type="ARBA" id="ARBA00023157"/>
    </source>
</evidence>
<sequence length="228" mass="25252">MAFTRPTASEPICPGKSAPTLVTPIPLGTIPPAPGSSTPSTGGEYVTKFIQLLDIDNLQDLDKVTYNKLVEWMNTGLTRYLNSLQTTVPDLTAFQSSGATLLHYHGESDPSVPAASSVHYWQSVRSTMYPDLTDAEAIEAMSEWYQFYLIPGAAHCGINSLQPGPYPQDNMATLIESGDYSGEVQRLCRWPTRPLWSGNNSIFDYVNDEASIESWTYTFNAFKLQPIW</sequence>
<evidence type="ECO:0000256" key="1">
    <source>
        <dbReference type="ARBA" id="ARBA00022487"/>
    </source>
</evidence>
<dbReference type="Pfam" id="PF07519">
    <property type="entry name" value="Tannase"/>
    <property type="match status" value="1"/>
</dbReference>
<evidence type="ECO:0000256" key="5">
    <source>
        <dbReference type="RuleBase" id="RU361238"/>
    </source>
</evidence>
<protein>
    <recommendedName>
        <fullName evidence="5">Carboxylic ester hydrolase</fullName>
        <ecNumber evidence="5">3.1.1.-</ecNumber>
    </recommendedName>
</protein>
<evidence type="ECO:0000256" key="2">
    <source>
        <dbReference type="ARBA" id="ARBA00022729"/>
    </source>
</evidence>
<comment type="similarity">
    <text evidence="5">Belongs to the tannase family.</text>
</comment>
<dbReference type="Proteomes" id="UP000076837">
    <property type="component" value="Unassembled WGS sequence"/>
</dbReference>
<evidence type="ECO:0000256" key="3">
    <source>
        <dbReference type="ARBA" id="ARBA00022801"/>
    </source>
</evidence>
<keyword evidence="4" id="KW-1015">Disulfide bond</keyword>
<keyword evidence="2" id="KW-0732">Signal</keyword>
<evidence type="ECO:0000313" key="6">
    <source>
        <dbReference type="EMBL" id="KZM24862.1"/>
    </source>
</evidence>
<keyword evidence="1" id="KW-0719">Serine esterase</keyword>
<evidence type="ECO:0000313" key="7">
    <source>
        <dbReference type="Proteomes" id="UP000076837"/>
    </source>
</evidence>
<reference evidence="6 7" key="1">
    <citation type="journal article" date="2016" name="Sci. Rep.">
        <title>Draft genome sequencing and secretome analysis of fungal phytopathogen Ascochyta rabiei provides insight into the necrotrophic effector repertoire.</title>
        <authorList>
            <person name="Verma S."/>
            <person name="Gazara R.K."/>
            <person name="Nizam S."/>
            <person name="Parween S."/>
            <person name="Chattopadhyay D."/>
            <person name="Verma P.K."/>
        </authorList>
    </citation>
    <scope>NUCLEOTIDE SEQUENCE [LARGE SCALE GENOMIC DNA]</scope>
    <source>
        <strain evidence="6 7">ArDII</strain>
    </source>
</reference>
<accession>A0A163GHS6</accession>
<gene>
    <name evidence="6" type="ORF">ST47_g3991</name>
</gene>
<keyword evidence="3 5" id="KW-0378">Hydrolase</keyword>
<name>A0A163GHS6_DIDRA</name>
<dbReference type="AlphaFoldDB" id="A0A163GHS6"/>
<dbReference type="EC" id="3.1.1.-" evidence="5"/>
<dbReference type="EMBL" id="JYNV01000150">
    <property type="protein sequence ID" value="KZM24862.1"/>
    <property type="molecule type" value="Genomic_DNA"/>
</dbReference>
<comment type="caution">
    <text evidence="6">The sequence shown here is derived from an EMBL/GenBank/DDBJ whole genome shotgun (WGS) entry which is preliminary data.</text>
</comment>